<evidence type="ECO:0000313" key="1">
    <source>
        <dbReference type="EMBL" id="KAL1131960.1"/>
    </source>
</evidence>
<name>A0ABD0YL12_9HEMI</name>
<reference evidence="1 2" key="1">
    <citation type="submission" date="2024-07" db="EMBL/GenBank/DDBJ databases">
        <title>Chromosome-level genome assembly of the water stick insect Ranatra chinensis (Heteroptera: Nepidae).</title>
        <authorList>
            <person name="Liu X."/>
        </authorList>
    </citation>
    <scope>NUCLEOTIDE SEQUENCE [LARGE SCALE GENOMIC DNA]</scope>
    <source>
        <strain evidence="1">Cailab_2021Rc</strain>
        <tissue evidence="1">Muscle</tissue>
    </source>
</reference>
<dbReference type="Proteomes" id="UP001558652">
    <property type="component" value="Unassembled WGS sequence"/>
</dbReference>
<proteinExistence type="predicted"/>
<evidence type="ECO:0000313" key="2">
    <source>
        <dbReference type="Proteomes" id="UP001558652"/>
    </source>
</evidence>
<accession>A0ABD0YL12</accession>
<sequence>MDTLEDVVPTANTPAANTSVMLDSVKNEIMTTMEAIKGFLLFDGSTVDLEEFSYLLVTSNAQLASVSQMLGEVCWRNLYNVLIRRVSPGIRADVGITFKTYIKEVVNKLKERYAGRGVQSQGLRPNSSGCGGRPAKHLSTLLTAWMLS</sequence>
<keyword evidence="2" id="KW-1185">Reference proteome</keyword>
<dbReference type="AlphaFoldDB" id="A0ABD0YL12"/>
<protein>
    <submittedName>
        <fullName evidence="1">Uncharacterized protein</fullName>
    </submittedName>
</protein>
<organism evidence="1 2">
    <name type="scientific">Ranatra chinensis</name>
    <dbReference type="NCBI Taxonomy" id="642074"/>
    <lineage>
        <taxon>Eukaryota</taxon>
        <taxon>Metazoa</taxon>
        <taxon>Ecdysozoa</taxon>
        <taxon>Arthropoda</taxon>
        <taxon>Hexapoda</taxon>
        <taxon>Insecta</taxon>
        <taxon>Pterygota</taxon>
        <taxon>Neoptera</taxon>
        <taxon>Paraneoptera</taxon>
        <taxon>Hemiptera</taxon>
        <taxon>Heteroptera</taxon>
        <taxon>Panheteroptera</taxon>
        <taxon>Nepomorpha</taxon>
        <taxon>Nepidae</taxon>
        <taxon>Ranatrinae</taxon>
        <taxon>Ranatra</taxon>
    </lineage>
</organism>
<dbReference type="EMBL" id="JBFDAA010000006">
    <property type="protein sequence ID" value="KAL1131960.1"/>
    <property type="molecule type" value="Genomic_DNA"/>
</dbReference>
<gene>
    <name evidence="1" type="ORF">AAG570_011571</name>
</gene>
<comment type="caution">
    <text evidence="1">The sequence shown here is derived from an EMBL/GenBank/DDBJ whole genome shotgun (WGS) entry which is preliminary data.</text>
</comment>